<accession>A0A238VQ61</accession>
<reference evidence="2 3" key="1">
    <citation type="submission" date="2017-06" db="EMBL/GenBank/DDBJ databases">
        <authorList>
            <person name="Kim H.J."/>
            <person name="Triplett B.A."/>
        </authorList>
    </citation>
    <scope>NUCLEOTIDE SEQUENCE [LARGE SCALE GENOMIC DNA]</scope>
    <source>
        <strain evidence="2 3">DSM 25597</strain>
    </source>
</reference>
<evidence type="ECO:0000313" key="2">
    <source>
        <dbReference type="EMBL" id="SNR36287.1"/>
    </source>
</evidence>
<gene>
    <name evidence="2" type="ORF">SAMN06265376_101164</name>
</gene>
<keyword evidence="3" id="KW-1185">Reference proteome</keyword>
<dbReference type="EMBL" id="FZNY01000001">
    <property type="protein sequence ID" value="SNR36287.1"/>
    <property type="molecule type" value="Genomic_DNA"/>
</dbReference>
<dbReference type="Proteomes" id="UP000198379">
    <property type="component" value="Unassembled WGS sequence"/>
</dbReference>
<dbReference type="RefSeq" id="WP_089369535.1">
    <property type="nucleotide sequence ID" value="NZ_BMEP01000002.1"/>
</dbReference>
<dbReference type="OrthoDB" id="9786161at2"/>
<protein>
    <submittedName>
        <fullName evidence="2">TLP18.3, Psb32 and MOLO-1 founding protein of phosphatase</fullName>
    </submittedName>
</protein>
<sequence>MASTVEDFLTQAEEQEIVAAIRSAESNTSGEIRVHLERHTDLDPFTRAKEIFHILKMDNTKEENGVLIYIAVDDHKFVICGDRGIDKKVPDNFWKATRDTMSAHFKEGRFKEGIIQGIQDAGERLSSYFPWQHGDINELPDEITTS</sequence>
<evidence type="ECO:0000313" key="3">
    <source>
        <dbReference type="Proteomes" id="UP000198379"/>
    </source>
</evidence>
<dbReference type="AlphaFoldDB" id="A0A238VQ61"/>
<dbReference type="Gene3D" id="3.10.310.50">
    <property type="match status" value="1"/>
</dbReference>
<dbReference type="PANTHER" id="PTHR30373">
    <property type="entry name" value="UPF0603 PROTEIN YGCG"/>
    <property type="match status" value="1"/>
</dbReference>
<name>A0A238VQ61_9FLAO</name>
<dbReference type="InterPro" id="IPR007621">
    <property type="entry name" value="TPM_dom"/>
</dbReference>
<evidence type="ECO:0000259" key="1">
    <source>
        <dbReference type="Pfam" id="PF04536"/>
    </source>
</evidence>
<feature type="domain" description="TPM" evidence="1">
    <location>
        <begin position="6"/>
        <end position="122"/>
    </location>
</feature>
<dbReference type="Pfam" id="PF04536">
    <property type="entry name" value="TPM_phosphatase"/>
    <property type="match status" value="1"/>
</dbReference>
<dbReference type="PANTHER" id="PTHR30373:SF8">
    <property type="entry name" value="BLL7265 PROTEIN"/>
    <property type="match status" value="1"/>
</dbReference>
<proteinExistence type="predicted"/>
<organism evidence="2 3">
    <name type="scientific">Dokdonia pacifica</name>
    <dbReference type="NCBI Taxonomy" id="1627892"/>
    <lineage>
        <taxon>Bacteria</taxon>
        <taxon>Pseudomonadati</taxon>
        <taxon>Bacteroidota</taxon>
        <taxon>Flavobacteriia</taxon>
        <taxon>Flavobacteriales</taxon>
        <taxon>Flavobacteriaceae</taxon>
        <taxon>Dokdonia</taxon>
    </lineage>
</organism>